<dbReference type="Gene3D" id="3.90.550.10">
    <property type="entry name" value="Spore Coat Polysaccharide Biosynthesis Protein SpsA, Chain A"/>
    <property type="match status" value="1"/>
</dbReference>
<keyword evidence="1" id="KW-0472">Membrane</keyword>
<accession>A0A0G0FLT0</accession>
<feature type="transmembrane region" description="Helical" evidence="1">
    <location>
        <begin position="264"/>
        <end position="288"/>
    </location>
</feature>
<feature type="transmembrane region" description="Helical" evidence="1">
    <location>
        <begin position="300"/>
        <end position="319"/>
    </location>
</feature>
<keyword evidence="1" id="KW-0812">Transmembrane</keyword>
<dbReference type="CDD" id="cd04179">
    <property type="entry name" value="DPM_DPG-synthase_like"/>
    <property type="match status" value="1"/>
</dbReference>
<reference evidence="3 4" key="1">
    <citation type="journal article" date="2015" name="Nature">
        <title>rRNA introns, odd ribosomes, and small enigmatic genomes across a large radiation of phyla.</title>
        <authorList>
            <person name="Brown C.T."/>
            <person name="Hug L.A."/>
            <person name="Thomas B.C."/>
            <person name="Sharon I."/>
            <person name="Castelle C.J."/>
            <person name="Singh A."/>
            <person name="Wilkins M.J."/>
            <person name="Williams K.H."/>
            <person name="Banfield J.F."/>
        </authorList>
    </citation>
    <scope>NUCLEOTIDE SEQUENCE [LARGE SCALE GENOMIC DNA]</scope>
</reference>
<dbReference type="PANTHER" id="PTHR10859:SF105">
    <property type="entry name" value="DOLICHYL-PHOSPHATE BETA-D-MANNOSYLTRANSFERASE"/>
    <property type="match status" value="1"/>
</dbReference>
<dbReference type="GO" id="GO:0006487">
    <property type="term" value="P:protein N-linked glycosylation"/>
    <property type="evidence" value="ECO:0007669"/>
    <property type="project" value="TreeGrafter"/>
</dbReference>
<dbReference type="Pfam" id="PF00535">
    <property type="entry name" value="Glycos_transf_2"/>
    <property type="match status" value="1"/>
</dbReference>
<dbReference type="Proteomes" id="UP000034508">
    <property type="component" value="Unassembled WGS sequence"/>
</dbReference>
<protein>
    <recommendedName>
        <fullName evidence="2">Glycosyltransferase 2-like domain-containing protein</fullName>
    </recommendedName>
</protein>
<comment type="caution">
    <text evidence="3">The sequence shown here is derived from an EMBL/GenBank/DDBJ whole genome shotgun (WGS) entry which is preliminary data.</text>
</comment>
<dbReference type="SUPFAM" id="SSF53448">
    <property type="entry name" value="Nucleotide-diphospho-sugar transferases"/>
    <property type="match status" value="1"/>
</dbReference>
<gene>
    <name evidence="3" type="ORF">US31_C0002G0102</name>
</gene>
<keyword evidence="1" id="KW-1133">Transmembrane helix</keyword>
<feature type="domain" description="Glycosyltransferase 2-like" evidence="2">
    <location>
        <begin position="21"/>
        <end position="186"/>
    </location>
</feature>
<dbReference type="AlphaFoldDB" id="A0A0G0FLT0"/>
<dbReference type="InterPro" id="IPR029044">
    <property type="entry name" value="Nucleotide-diphossugar_trans"/>
</dbReference>
<dbReference type="InterPro" id="IPR001173">
    <property type="entry name" value="Glyco_trans_2-like"/>
</dbReference>
<evidence type="ECO:0000313" key="3">
    <source>
        <dbReference type="EMBL" id="KKQ18757.1"/>
    </source>
</evidence>
<dbReference type="EMBL" id="LBSM01000002">
    <property type="protein sequence ID" value="KKQ18757.1"/>
    <property type="molecule type" value="Genomic_DNA"/>
</dbReference>
<dbReference type="PANTHER" id="PTHR10859">
    <property type="entry name" value="GLYCOSYL TRANSFERASE"/>
    <property type="match status" value="1"/>
</dbReference>
<proteinExistence type="predicted"/>
<organism evidence="3 4">
    <name type="scientific">Berkelbacteria bacterium GW2011_GWA1_36_9</name>
    <dbReference type="NCBI Taxonomy" id="1618331"/>
    <lineage>
        <taxon>Bacteria</taxon>
        <taxon>Candidatus Berkelbacteria</taxon>
    </lineage>
</organism>
<evidence type="ECO:0000256" key="1">
    <source>
        <dbReference type="SAM" id="Phobius"/>
    </source>
</evidence>
<sequence length="330" mass="38063">MLIICLIQGKGKMYKEKKVGVVVPAHNEEKMITNVIKTMPDFVDQIIIIDDFSQDRMVTMIQAAVKIYHKKVKIIRHARNEGVGASIVSGYAYALTQKLDVIAVMAGDAQMDPKELKDIINPIINGRADYVKGNRLIYGQAWKKIPKVRYLGNSVLSLLTKIASGYWHVSDSQTGYTAISLQMLRKIPINNLYKRYGFPNDLLVHLNIFHGRIKEIPIKPIYNMGGKSGIRLWKVIPTISWLLYRRFFWRLKIKYIIEDFHPLVFFYFFSILLGLASLILLIRLIYILIQVGRIPPINALALFFCAIMASQFLFFAMWFDMDNNKDLRVK</sequence>
<evidence type="ECO:0000259" key="2">
    <source>
        <dbReference type="Pfam" id="PF00535"/>
    </source>
</evidence>
<name>A0A0G0FLT0_9BACT</name>
<evidence type="ECO:0000313" key="4">
    <source>
        <dbReference type="Proteomes" id="UP000034508"/>
    </source>
</evidence>